<dbReference type="OrthoDB" id="850330at2"/>
<dbReference type="EMBL" id="FTNM01000001">
    <property type="protein sequence ID" value="SIQ65891.1"/>
    <property type="molecule type" value="Genomic_DNA"/>
</dbReference>
<feature type="chain" id="PRO_5009938743" description="Outer membrane protein beta-barrel domain-containing protein" evidence="1">
    <location>
        <begin position="21"/>
        <end position="231"/>
    </location>
</feature>
<evidence type="ECO:0000313" key="3">
    <source>
        <dbReference type="Proteomes" id="UP000185924"/>
    </source>
</evidence>
<feature type="signal peptide" evidence="1">
    <location>
        <begin position="1"/>
        <end position="20"/>
    </location>
</feature>
<name>A0A1N6UKA4_9BACT</name>
<evidence type="ECO:0000256" key="1">
    <source>
        <dbReference type="SAM" id="SignalP"/>
    </source>
</evidence>
<keyword evidence="3" id="KW-1185">Reference proteome</keyword>
<dbReference type="STRING" id="1077936.SAMN05421545_0923"/>
<organism evidence="2 3">
    <name type="scientific">Pontibacter lucknowensis</name>
    <dbReference type="NCBI Taxonomy" id="1077936"/>
    <lineage>
        <taxon>Bacteria</taxon>
        <taxon>Pseudomonadati</taxon>
        <taxon>Bacteroidota</taxon>
        <taxon>Cytophagia</taxon>
        <taxon>Cytophagales</taxon>
        <taxon>Hymenobacteraceae</taxon>
        <taxon>Pontibacter</taxon>
    </lineage>
</organism>
<dbReference type="Proteomes" id="UP000185924">
    <property type="component" value="Unassembled WGS sequence"/>
</dbReference>
<dbReference type="RefSeq" id="WP_076421282.1">
    <property type="nucleotide sequence ID" value="NZ_FTNM01000001.1"/>
</dbReference>
<evidence type="ECO:0000313" key="2">
    <source>
        <dbReference type="EMBL" id="SIQ65891.1"/>
    </source>
</evidence>
<accession>A0A1N6UKA4</accession>
<evidence type="ECO:0008006" key="4">
    <source>
        <dbReference type="Google" id="ProtNLM"/>
    </source>
</evidence>
<keyword evidence="1" id="KW-0732">Signal</keyword>
<protein>
    <recommendedName>
        <fullName evidence="4">Outer membrane protein beta-barrel domain-containing protein</fullName>
    </recommendedName>
</protein>
<gene>
    <name evidence="2" type="ORF">SAMN05421545_0923</name>
</gene>
<reference evidence="3" key="1">
    <citation type="submission" date="2017-01" db="EMBL/GenBank/DDBJ databases">
        <authorList>
            <person name="Varghese N."/>
            <person name="Submissions S."/>
        </authorList>
    </citation>
    <scope>NUCLEOTIDE SEQUENCE [LARGE SCALE GENOMIC DNA]</scope>
    <source>
        <strain evidence="3">DM9</strain>
    </source>
</reference>
<dbReference type="AlphaFoldDB" id="A0A1N6UKA4"/>
<sequence length="231" mass="26227">MKTHFTLLAVYLILYFPAVASEGDTANVRESKLYAGIGLTTITYHIYYKNPTVQYGSTGYFTPVFLNVGYKASSTVRLQSGIAYGGSKSEMYWSLNHRDDDTLQIRENTRTRVLAVPVTIQVDLFRRHTRIPFYGTVSTLTAYGQTDGSVTEILHGVPTTEHMQDTGVNIFLMAGLGVNYKISKRFSGYTELFLFKRNLIGDNSFDYDWDAYSPWGRRLFKSFAFGVNYQL</sequence>
<proteinExistence type="predicted"/>